<dbReference type="InterPro" id="IPR011032">
    <property type="entry name" value="GroES-like_sf"/>
</dbReference>
<keyword evidence="4" id="KW-1185">Reference proteome</keyword>
<dbReference type="AlphaFoldDB" id="A0A5A7NB53"/>
<evidence type="ECO:0000313" key="4">
    <source>
        <dbReference type="Proteomes" id="UP000324996"/>
    </source>
</evidence>
<dbReference type="PANTHER" id="PTHR44154:SF1">
    <property type="entry name" value="QUINONE OXIDOREDUCTASE"/>
    <property type="match status" value="1"/>
</dbReference>
<dbReference type="SUPFAM" id="SSF50129">
    <property type="entry name" value="GroES-like"/>
    <property type="match status" value="1"/>
</dbReference>
<evidence type="ECO:0000259" key="2">
    <source>
        <dbReference type="Pfam" id="PF08240"/>
    </source>
</evidence>
<dbReference type="Gene3D" id="3.90.180.10">
    <property type="entry name" value="Medium-chain alcohol dehydrogenases, catalytic domain"/>
    <property type="match status" value="1"/>
</dbReference>
<proteinExistence type="predicted"/>
<reference evidence="3 4" key="1">
    <citation type="submission" date="2019-09" db="EMBL/GenBank/DDBJ databases">
        <title>NBRP : Genome information of microbial organism related human and environment.</title>
        <authorList>
            <person name="Hattori M."/>
            <person name="Oshima K."/>
            <person name="Inaba H."/>
            <person name="Suda W."/>
            <person name="Sakamoto M."/>
            <person name="Iino T."/>
            <person name="Kitahara M."/>
            <person name="Oshida Y."/>
            <person name="Iida T."/>
            <person name="Kudo T."/>
            <person name="Itoh T."/>
            <person name="Ohkuma M."/>
        </authorList>
    </citation>
    <scope>NUCLEOTIDE SEQUENCE [LARGE SCALE GENOMIC DNA]</scope>
    <source>
        <strain evidence="3 4">Q-1</strain>
    </source>
</reference>
<sequence length="139" mass="15132">MHAWAIRRERHGPPASAMVEEVVETPEIDSDEVLILVMAAGVNYNGVWAALGLPISPFDVHKADYHIAGSDAAGIVYKVGRRVTRFKVGDEVVVHCNQDNGDDEECNGGDPMFSSSQRIWGYETPDAHSPSLPGCRRAS</sequence>
<protein>
    <recommendedName>
        <fullName evidence="2">Alcohol dehydrogenase-like N-terminal domain-containing protein</fullName>
    </recommendedName>
</protein>
<accession>A0A5A7NB53</accession>
<comment type="caution">
    <text evidence="3">The sequence shown here is derived from an EMBL/GenBank/DDBJ whole genome shotgun (WGS) entry which is preliminary data.</text>
</comment>
<organism evidence="3 4">
    <name type="scientific">Iodidimonas nitroreducens</name>
    <dbReference type="NCBI Taxonomy" id="1236968"/>
    <lineage>
        <taxon>Bacteria</taxon>
        <taxon>Pseudomonadati</taxon>
        <taxon>Pseudomonadota</taxon>
        <taxon>Alphaproteobacteria</taxon>
        <taxon>Iodidimonadales</taxon>
        <taxon>Iodidimonadaceae</taxon>
        <taxon>Iodidimonas</taxon>
    </lineage>
</organism>
<dbReference type="Proteomes" id="UP000324996">
    <property type="component" value="Unassembled WGS sequence"/>
</dbReference>
<dbReference type="EMBL" id="BKCN01000026">
    <property type="protein sequence ID" value="GER05482.1"/>
    <property type="molecule type" value="Genomic_DNA"/>
</dbReference>
<dbReference type="Pfam" id="PF08240">
    <property type="entry name" value="ADH_N"/>
    <property type="match status" value="1"/>
</dbReference>
<dbReference type="InterPro" id="IPR013154">
    <property type="entry name" value="ADH-like_N"/>
</dbReference>
<name>A0A5A7NB53_9PROT</name>
<evidence type="ECO:0000256" key="1">
    <source>
        <dbReference type="ARBA" id="ARBA00022857"/>
    </source>
</evidence>
<evidence type="ECO:0000313" key="3">
    <source>
        <dbReference type="EMBL" id="GER05482.1"/>
    </source>
</evidence>
<gene>
    <name evidence="3" type="ORF">JCM17846_31640</name>
</gene>
<dbReference type="InterPro" id="IPR051603">
    <property type="entry name" value="Zinc-ADH_QOR/CCCR"/>
</dbReference>
<feature type="domain" description="Alcohol dehydrogenase-like N-terminal" evidence="2">
    <location>
        <begin position="30"/>
        <end position="122"/>
    </location>
</feature>
<keyword evidence="1" id="KW-0521">NADP</keyword>
<dbReference type="PANTHER" id="PTHR44154">
    <property type="entry name" value="QUINONE OXIDOREDUCTASE"/>
    <property type="match status" value="1"/>
</dbReference>